<dbReference type="Proteomes" id="UP000821853">
    <property type="component" value="Chromosome 3"/>
</dbReference>
<dbReference type="EMBL" id="JABSTR010000005">
    <property type="protein sequence ID" value="KAH9370186.1"/>
    <property type="molecule type" value="Genomic_DNA"/>
</dbReference>
<sequence>MVRDNGAERIGHAVASGERREVTTNREIPTRHCSRKGAPGGDGGRARVQCRTKGGRPLWTSERVAAGTIRRRETKATAAFPFPIASINLCVRMRAEPEEAPWRRLQIPLRGRNSAAAPPPAYLVPLRKLPACTRVYFCLWGSGKGGKKKDAGPEGSAGGSVRCSVGETPGPMRKRG</sequence>
<name>A0A9J6G3U2_HAELO</name>
<protein>
    <submittedName>
        <fullName evidence="2">Uncharacterized protein</fullName>
    </submittedName>
</protein>
<evidence type="ECO:0000313" key="2">
    <source>
        <dbReference type="EMBL" id="KAH9370186.1"/>
    </source>
</evidence>
<feature type="region of interest" description="Disordered" evidence="1">
    <location>
        <begin position="143"/>
        <end position="176"/>
    </location>
</feature>
<feature type="region of interest" description="Disordered" evidence="1">
    <location>
        <begin position="1"/>
        <end position="47"/>
    </location>
</feature>
<gene>
    <name evidence="2" type="ORF">HPB48_019379</name>
</gene>
<dbReference type="VEuPathDB" id="VectorBase:HLOH_050156"/>
<reference evidence="2 3" key="1">
    <citation type="journal article" date="2020" name="Cell">
        <title>Large-Scale Comparative Analyses of Tick Genomes Elucidate Their Genetic Diversity and Vector Capacities.</title>
        <authorList>
            <consortium name="Tick Genome and Microbiome Consortium (TIGMIC)"/>
            <person name="Jia N."/>
            <person name="Wang J."/>
            <person name="Shi W."/>
            <person name="Du L."/>
            <person name="Sun Y."/>
            <person name="Zhan W."/>
            <person name="Jiang J.F."/>
            <person name="Wang Q."/>
            <person name="Zhang B."/>
            <person name="Ji P."/>
            <person name="Bell-Sakyi L."/>
            <person name="Cui X.M."/>
            <person name="Yuan T.T."/>
            <person name="Jiang B.G."/>
            <person name="Yang W.F."/>
            <person name="Lam T.T."/>
            <person name="Chang Q.C."/>
            <person name="Ding S.J."/>
            <person name="Wang X.J."/>
            <person name="Zhu J.G."/>
            <person name="Ruan X.D."/>
            <person name="Zhao L."/>
            <person name="Wei J.T."/>
            <person name="Ye R.Z."/>
            <person name="Que T.C."/>
            <person name="Du C.H."/>
            <person name="Zhou Y.H."/>
            <person name="Cheng J.X."/>
            <person name="Dai P.F."/>
            <person name="Guo W.B."/>
            <person name="Han X.H."/>
            <person name="Huang E.J."/>
            <person name="Li L.F."/>
            <person name="Wei W."/>
            <person name="Gao Y.C."/>
            <person name="Liu J.Z."/>
            <person name="Shao H.Z."/>
            <person name="Wang X."/>
            <person name="Wang C.C."/>
            <person name="Yang T.C."/>
            <person name="Huo Q.B."/>
            <person name="Li W."/>
            <person name="Chen H.Y."/>
            <person name="Chen S.E."/>
            <person name="Zhou L.G."/>
            <person name="Ni X.B."/>
            <person name="Tian J.H."/>
            <person name="Sheng Y."/>
            <person name="Liu T."/>
            <person name="Pan Y.S."/>
            <person name="Xia L.Y."/>
            <person name="Li J."/>
            <person name="Zhao F."/>
            <person name="Cao W.C."/>
        </authorList>
    </citation>
    <scope>NUCLEOTIDE SEQUENCE [LARGE SCALE GENOMIC DNA]</scope>
    <source>
        <strain evidence="2">HaeL-2018</strain>
    </source>
</reference>
<accession>A0A9J6G3U2</accession>
<dbReference type="AlphaFoldDB" id="A0A9J6G3U2"/>
<proteinExistence type="predicted"/>
<comment type="caution">
    <text evidence="2">The sequence shown here is derived from an EMBL/GenBank/DDBJ whole genome shotgun (WGS) entry which is preliminary data.</text>
</comment>
<feature type="compositionally biased region" description="Basic and acidic residues" evidence="1">
    <location>
        <begin position="1"/>
        <end position="30"/>
    </location>
</feature>
<evidence type="ECO:0000313" key="3">
    <source>
        <dbReference type="Proteomes" id="UP000821853"/>
    </source>
</evidence>
<keyword evidence="3" id="KW-1185">Reference proteome</keyword>
<evidence type="ECO:0000256" key="1">
    <source>
        <dbReference type="SAM" id="MobiDB-lite"/>
    </source>
</evidence>
<organism evidence="2 3">
    <name type="scientific">Haemaphysalis longicornis</name>
    <name type="common">Bush tick</name>
    <dbReference type="NCBI Taxonomy" id="44386"/>
    <lineage>
        <taxon>Eukaryota</taxon>
        <taxon>Metazoa</taxon>
        <taxon>Ecdysozoa</taxon>
        <taxon>Arthropoda</taxon>
        <taxon>Chelicerata</taxon>
        <taxon>Arachnida</taxon>
        <taxon>Acari</taxon>
        <taxon>Parasitiformes</taxon>
        <taxon>Ixodida</taxon>
        <taxon>Ixodoidea</taxon>
        <taxon>Ixodidae</taxon>
        <taxon>Haemaphysalinae</taxon>
        <taxon>Haemaphysalis</taxon>
    </lineage>
</organism>